<keyword evidence="1" id="KW-1133">Transmembrane helix</keyword>
<evidence type="ECO:0008006" key="4">
    <source>
        <dbReference type="Google" id="ProtNLM"/>
    </source>
</evidence>
<keyword evidence="3" id="KW-1185">Reference proteome</keyword>
<name>A0A6B0GP90_9EURY</name>
<keyword evidence="1" id="KW-0472">Membrane</keyword>
<gene>
    <name evidence="2" type="ORF">GQS65_19435</name>
</gene>
<dbReference type="Proteomes" id="UP000451471">
    <property type="component" value="Unassembled WGS sequence"/>
</dbReference>
<keyword evidence="1" id="KW-0812">Transmembrane</keyword>
<feature type="transmembrane region" description="Helical" evidence="1">
    <location>
        <begin position="12"/>
        <end position="32"/>
    </location>
</feature>
<dbReference type="EMBL" id="WSZK01000038">
    <property type="protein sequence ID" value="MWG36632.1"/>
    <property type="molecule type" value="Genomic_DNA"/>
</dbReference>
<evidence type="ECO:0000313" key="2">
    <source>
        <dbReference type="EMBL" id="MWG36632.1"/>
    </source>
</evidence>
<accession>A0A6B0GP90</accession>
<protein>
    <recommendedName>
        <fullName evidence="4">Transporter</fullName>
    </recommendedName>
</protein>
<organism evidence="2 3">
    <name type="scientific">Halomarina oriensis</name>
    <dbReference type="NCBI Taxonomy" id="671145"/>
    <lineage>
        <taxon>Archaea</taxon>
        <taxon>Methanobacteriati</taxon>
        <taxon>Methanobacteriota</taxon>
        <taxon>Stenosarchaea group</taxon>
        <taxon>Halobacteria</taxon>
        <taxon>Halobacteriales</taxon>
        <taxon>Natronomonadaceae</taxon>
        <taxon>Halomarina</taxon>
    </lineage>
</organism>
<sequence>MAFPVSWRDPRYLLTVAGVLAVGVLAVLLRATGQFSTLSFGVGVLGVTLVSAGAMALSRRIG</sequence>
<evidence type="ECO:0000256" key="1">
    <source>
        <dbReference type="SAM" id="Phobius"/>
    </source>
</evidence>
<dbReference type="RefSeq" id="WP_158206285.1">
    <property type="nucleotide sequence ID" value="NZ_WSZK01000038.1"/>
</dbReference>
<dbReference type="AlphaFoldDB" id="A0A6B0GP90"/>
<proteinExistence type="predicted"/>
<comment type="caution">
    <text evidence="2">The sequence shown here is derived from an EMBL/GenBank/DDBJ whole genome shotgun (WGS) entry which is preliminary data.</text>
</comment>
<evidence type="ECO:0000313" key="3">
    <source>
        <dbReference type="Proteomes" id="UP000451471"/>
    </source>
</evidence>
<reference evidence="2 3" key="1">
    <citation type="submission" date="2019-12" db="EMBL/GenBank/DDBJ databases">
        <title>Halocatena pleomorpha gen. nov. sp. nov., an extremely halophilic archaeon of family Halobacteriaceae isolated from saltpan soil.</title>
        <authorList>
            <person name="Pal Y."/>
            <person name="Verma A."/>
            <person name="Krishnamurthi S."/>
            <person name="Kumar P."/>
        </authorList>
    </citation>
    <scope>NUCLEOTIDE SEQUENCE [LARGE SCALE GENOMIC DNA]</scope>
    <source>
        <strain evidence="2 3">JCM 16495</strain>
    </source>
</reference>
<feature type="transmembrane region" description="Helical" evidence="1">
    <location>
        <begin position="38"/>
        <end position="57"/>
    </location>
</feature>